<evidence type="ECO:0000259" key="6">
    <source>
        <dbReference type="Pfam" id="PF01095"/>
    </source>
</evidence>
<name>A0ABQ7X887_BRANA</name>
<evidence type="ECO:0000256" key="2">
    <source>
        <dbReference type="ARBA" id="ARBA00008891"/>
    </source>
</evidence>
<dbReference type="EC" id="3.1.1.11" evidence="3"/>
<dbReference type="InterPro" id="IPR012334">
    <property type="entry name" value="Pectin_lyas_fold"/>
</dbReference>
<dbReference type="PANTHER" id="PTHR31321">
    <property type="entry name" value="ACYL-COA THIOESTER HYDROLASE YBHC-RELATED"/>
    <property type="match status" value="1"/>
</dbReference>
<comment type="pathway">
    <text evidence="1">Glycan metabolism; pectin degradation; 2-dehydro-3-deoxy-D-gluconate from pectin: step 1/5.</text>
</comment>
<evidence type="ECO:0000313" key="7">
    <source>
        <dbReference type="EMBL" id="KAH0852182.1"/>
    </source>
</evidence>
<gene>
    <name evidence="8" type="ORF">HID58_017558</name>
    <name evidence="7" type="ORF">HID58_090923</name>
</gene>
<dbReference type="InterPro" id="IPR000070">
    <property type="entry name" value="Pectinesterase_cat"/>
</dbReference>
<keyword evidence="9" id="KW-1185">Reference proteome</keyword>
<evidence type="ECO:0000256" key="5">
    <source>
        <dbReference type="ARBA" id="ARBA00023085"/>
    </source>
</evidence>
<dbReference type="Proteomes" id="UP000824890">
    <property type="component" value="Unassembled WGS sequence"/>
</dbReference>
<dbReference type="SUPFAM" id="SSF51126">
    <property type="entry name" value="Pectin lyase-like"/>
    <property type="match status" value="1"/>
</dbReference>
<evidence type="ECO:0000313" key="9">
    <source>
        <dbReference type="Proteomes" id="UP000824890"/>
    </source>
</evidence>
<accession>A0ABQ7X887</accession>
<reference evidence="7 9" key="1">
    <citation type="submission" date="2021-05" db="EMBL/GenBank/DDBJ databases">
        <title>Genome Assembly of Synthetic Allotetraploid Brassica napus Reveals Homoeologous Exchanges between Subgenomes.</title>
        <authorList>
            <person name="Davis J.T."/>
        </authorList>
    </citation>
    <scope>NUCLEOTIDE SEQUENCE [LARGE SCALE GENOMIC DNA]</scope>
    <source>
        <strain evidence="9">cv. Da-Ae</strain>
        <tissue evidence="7">Seedling</tissue>
    </source>
</reference>
<keyword evidence="5" id="KW-0063">Aspartyl esterase</keyword>
<dbReference type="EMBL" id="JAGKQM010001235">
    <property type="protein sequence ID" value="KAH0852182.1"/>
    <property type="molecule type" value="Genomic_DNA"/>
</dbReference>
<sequence>MLEIVIITINEINVVMQGNELLKHFHRVEQHNNIFKSNIFKLLCCNLRFFQSIQHKFQGCGFYGNQDTLLDQQGRRFYKECFIERFIDFIYANARSLVIIVMR</sequence>
<proteinExistence type="inferred from homology"/>
<dbReference type="Gene3D" id="2.160.20.10">
    <property type="entry name" value="Single-stranded right-handed beta-helix, Pectin lyase-like"/>
    <property type="match status" value="1"/>
</dbReference>
<evidence type="ECO:0000256" key="3">
    <source>
        <dbReference type="ARBA" id="ARBA00013229"/>
    </source>
</evidence>
<feature type="domain" description="Pectinesterase catalytic" evidence="6">
    <location>
        <begin position="56"/>
        <end position="97"/>
    </location>
</feature>
<dbReference type="PANTHER" id="PTHR31321:SF73">
    <property type="entry name" value="PECTINESTERASE 14-RELATED"/>
    <property type="match status" value="1"/>
</dbReference>
<keyword evidence="4" id="KW-0378">Hydrolase</keyword>
<dbReference type="EMBL" id="JAGKQM010000005">
    <property type="protein sequence ID" value="KAH0925302.1"/>
    <property type="molecule type" value="Genomic_DNA"/>
</dbReference>
<evidence type="ECO:0000256" key="1">
    <source>
        <dbReference type="ARBA" id="ARBA00005184"/>
    </source>
</evidence>
<organism evidence="7 9">
    <name type="scientific">Brassica napus</name>
    <name type="common">Rape</name>
    <dbReference type="NCBI Taxonomy" id="3708"/>
    <lineage>
        <taxon>Eukaryota</taxon>
        <taxon>Viridiplantae</taxon>
        <taxon>Streptophyta</taxon>
        <taxon>Embryophyta</taxon>
        <taxon>Tracheophyta</taxon>
        <taxon>Spermatophyta</taxon>
        <taxon>Magnoliopsida</taxon>
        <taxon>eudicotyledons</taxon>
        <taxon>Gunneridae</taxon>
        <taxon>Pentapetalae</taxon>
        <taxon>rosids</taxon>
        <taxon>malvids</taxon>
        <taxon>Brassicales</taxon>
        <taxon>Brassicaceae</taxon>
        <taxon>Brassiceae</taxon>
        <taxon>Brassica</taxon>
    </lineage>
</organism>
<protein>
    <recommendedName>
        <fullName evidence="3">pectinesterase</fullName>
        <ecNumber evidence="3">3.1.1.11</ecNumber>
    </recommendedName>
</protein>
<dbReference type="InterPro" id="IPR011050">
    <property type="entry name" value="Pectin_lyase_fold/virulence"/>
</dbReference>
<comment type="similarity">
    <text evidence="2">Belongs to the pectinesterase family.</text>
</comment>
<dbReference type="Pfam" id="PF01095">
    <property type="entry name" value="Pectinesterase"/>
    <property type="match status" value="1"/>
</dbReference>
<evidence type="ECO:0000313" key="8">
    <source>
        <dbReference type="EMBL" id="KAH0925302.1"/>
    </source>
</evidence>
<evidence type="ECO:0000256" key="4">
    <source>
        <dbReference type="ARBA" id="ARBA00022801"/>
    </source>
</evidence>
<comment type="caution">
    <text evidence="7">The sequence shown here is derived from an EMBL/GenBank/DDBJ whole genome shotgun (WGS) entry which is preliminary data.</text>
</comment>